<evidence type="ECO:0000313" key="7">
    <source>
        <dbReference type="EMBL" id="EWC61454.1"/>
    </source>
</evidence>
<dbReference type="InterPro" id="IPR032466">
    <property type="entry name" value="Metal_Hydrolase"/>
</dbReference>
<gene>
    <name evidence="7" type="ORF">UO65_3192</name>
</gene>
<keyword evidence="4" id="KW-0862">Zinc</keyword>
<dbReference type="PANTHER" id="PTHR11271:SF48">
    <property type="entry name" value="AMIDOHYDROLASE-RELATED DOMAIN-CONTAINING PROTEIN"/>
    <property type="match status" value="1"/>
</dbReference>
<dbReference type="GO" id="GO:0005829">
    <property type="term" value="C:cytosol"/>
    <property type="evidence" value="ECO:0007669"/>
    <property type="project" value="TreeGrafter"/>
</dbReference>
<accession>W7J5U0</accession>
<reference evidence="7 8" key="1">
    <citation type="journal article" date="2014" name="Genome Announc.">
        <title>Draft Genome Sequence of the Antitrypanosomally Active Sponge-Associated Bacterium Actinokineospora sp. Strain EG49.</title>
        <authorList>
            <person name="Harjes J."/>
            <person name="Ryu T."/>
            <person name="Abdelmohsen U.R."/>
            <person name="Moitinho-Silva L."/>
            <person name="Horn H."/>
            <person name="Ravasi T."/>
            <person name="Hentschel U."/>
        </authorList>
    </citation>
    <scope>NUCLEOTIDE SEQUENCE [LARGE SCALE GENOMIC DNA]</scope>
    <source>
        <strain evidence="7 8">EG49</strain>
    </source>
</reference>
<evidence type="ECO:0000256" key="5">
    <source>
        <dbReference type="SAM" id="MobiDB-lite"/>
    </source>
</evidence>
<feature type="compositionally biased region" description="Pro residues" evidence="5">
    <location>
        <begin position="187"/>
        <end position="200"/>
    </location>
</feature>
<dbReference type="PATRIC" id="fig|909613.9.peg.3194"/>
<evidence type="ECO:0000259" key="6">
    <source>
        <dbReference type="Pfam" id="PF01979"/>
    </source>
</evidence>
<dbReference type="EMBL" id="AYXG01000109">
    <property type="protein sequence ID" value="EWC61454.1"/>
    <property type="molecule type" value="Genomic_DNA"/>
</dbReference>
<dbReference type="OrthoDB" id="3204583at2"/>
<protein>
    <submittedName>
        <fullName evidence="7">Formiminoglutamic iminohydrolase</fullName>
        <ecNumber evidence="7">3.5.3.13</ecNumber>
    </submittedName>
</protein>
<dbReference type="GO" id="GO:0046872">
    <property type="term" value="F:metal ion binding"/>
    <property type="evidence" value="ECO:0007669"/>
    <property type="project" value="UniProtKB-KW"/>
</dbReference>
<sequence>MTAHWAAHAWLPTGPATGVRIDTDGATITRVTTGQPRGDARPLPGMVFPGFANTHSHAFHRALRGRTHGDGGTFWTWRDRMYALADRLDPDSHLRLARAAYAEMALAGITAVGEFHYLHHAPGGTRYADPNAMGNALLQAAADAGIRITLLDTCYLAGGIDEPLSRTQRRFSDGTAAAWADRVAALRPPPTDAGFPPAPTPTRGAGAPPPPQAAAPDPTKIISPGGPPNSTLPSTADTSEPVAGGLWTTPGVAARAAARPGPMVVVGAAIHSVRAVPRDQLPEVAAFDGPLHVHLSEQPAENAACLAAHGCTPTRLLAEAGALGPRTTAVHATHLTPDDTRLLAGSHVCFCPTTEGDLADGHGPARELLDAGARLCLGSDQHAVVDPLAEARALEHGERHRTGQRGRLSPHELVTALTSAGYDSLGHAGGRIEAGAPADLVALRLDTVRTAGSLPEQVVLAASASDVDTVIVGGREVVRGGRHVLGDVGALLAEAIAELWP</sequence>
<dbReference type="RefSeq" id="WP_035283197.1">
    <property type="nucleotide sequence ID" value="NZ_AYXG01000109.1"/>
</dbReference>
<dbReference type="EC" id="3.5.3.13" evidence="7"/>
<comment type="cofactor">
    <cofactor evidence="1">
        <name>Zn(2+)</name>
        <dbReference type="ChEBI" id="CHEBI:29105"/>
    </cofactor>
</comment>
<organism evidence="7 8">
    <name type="scientific">Actinokineospora spheciospongiae</name>
    <dbReference type="NCBI Taxonomy" id="909613"/>
    <lineage>
        <taxon>Bacteria</taxon>
        <taxon>Bacillati</taxon>
        <taxon>Actinomycetota</taxon>
        <taxon>Actinomycetes</taxon>
        <taxon>Pseudonocardiales</taxon>
        <taxon>Pseudonocardiaceae</taxon>
        <taxon>Actinokineospora</taxon>
    </lineage>
</organism>
<dbReference type="STRING" id="909613.UO65_3192"/>
<dbReference type="Pfam" id="PF01979">
    <property type="entry name" value="Amidohydro_1"/>
    <property type="match status" value="2"/>
</dbReference>
<dbReference type="GO" id="GO:0019239">
    <property type="term" value="F:deaminase activity"/>
    <property type="evidence" value="ECO:0007669"/>
    <property type="project" value="TreeGrafter"/>
</dbReference>
<feature type="compositionally biased region" description="Polar residues" evidence="5">
    <location>
        <begin position="228"/>
        <end position="238"/>
    </location>
</feature>
<evidence type="ECO:0000256" key="3">
    <source>
        <dbReference type="ARBA" id="ARBA00022801"/>
    </source>
</evidence>
<dbReference type="InterPro" id="IPR006680">
    <property type="entry name" value="Amidohydro-rel"/>
</dbReference>
<comment type="caution">
    <text evidence="7">The sequence shown here is derived from an EMBL/GenBank/DDBJ whole genome shotgun (WGS) entry which is preliminary data.</text>
</comment>
<dbReference type="GO" id="GO:0050416">
    <property type="term" value="F:formimidoylglutamate deiminase activity"/>
    <property type="evidence" value="ECO:0007669"/>
    <property type="project" value="UniProtKB-EC"/>
</dbReference>
<evidence type="ECO:0000313" key="8">
    <source>
        <dbReference type="Proteomes" id="UP000019277"/>
    </source>
</evidence>
<proteinExistence type="predicted"/>
<evidence type="ECO:0000256" key="2">
    <source>
        <dbReference type="ARBA" id="ARBA00022723"/>
    </source>
</evidence>
<dbReference type="InterPro" id="IPR051607">
    <property type="entry name" value="Metallo-dep_hydrolases"/>
</dbReference>
<evidence type="ECO:0000256" key="4">
    <source>
        <dbReference type="ARBA" id="ARBA00022833"/>
    </source>
</evidence>
<keyword evidence="2" id="KW-0479">Metal-binding</keyword>
<name>W7J5U0_9PSEU</name>
<dbReference type="InterPro" id="IPR011059">
    <property type="entry name" value="Metal-dep_hydrolase_composite"/>
</dbReference>
<feature type="domain" description="Amidohydrolase-related" evidence="6">
    <location>
        <begin position="46"/>
        <end position="156"/>
    </location>
</feature>
<keyword evidence="8" id="KW-1185">Reference proteome</keyword>
<feature type="region of interest" description="Disordered" evidence="5">
    <location>
        <begin position="186"/>
        <end position="246"/>
    </location>
</feature>
<dbReference type="SUPFAM" id="SSF51556">
    <property type="entry name" value="Metallo-dependent hydrolases"/>
    <property type="match status" value="1"/>
</dbReference>
<dbReference type="SUPFAM" id="SSF51338">
    <property type="entry name" value="Composite domain of metallo-dependent hydrolases"/>
    <property type="match status" value="1"/>
</dbReference>
<feature type="domain" description="Amidohydrolase-related" evidence="6">
    <location>
        <begin position="262"/>
        <end position="477"/>
    </location>
</feature>
<dbReference type="eggNOG" id="COG0402">
    <property type="taxonomic scope" value="Bacteria"/>
</dbReference>
<dbReference type="AlphaFoldDB" id="W7J5U0"/>
<evidence type="ECO:0000256" key="1">
    <source>
        <dbReference type="ARBA" id="ARBA00001947"/>
    </source>
</evidence>
<dbReference type="Gene3D" id="2.30.40.10">
    <property type="entry name" value="Urease, subunit C, domain 1"/>
    <property type="match status" value="1"/>
</dbReference>
<keyword evidence="3 7" id="KW-0378">Hydrolase</keyword>
<dbReference type="PANTHER" id="PTHR11271">
    <property type="entry name" value="GUANINE DEAMINASE"/>
    <property type="match status" value="1"/>
</dbReference>
<dbReference type="Gene3D" id="3.20.20.140">
    <property type="entry name" value="Metal-dependent hydrolases"/>
    <property type="match status" value="2"/>
</dbReference>
<dbReference type="Proteomes" id="UP000019277">
    <property type="component" value="Unassembled WGS sequence"/>
</dbReference>